<dbReference type="STRING" id="418985.A0A1V9XBU8"/>
<dbReference type="AlphaFoldDB" id="A0A1V9XBU8"/>
<dbReference type="EMBL" id="MNPL01016031">
    <property type="protein sequence ID" value="OQR70822.1"/>
    <property type="molecule type" value="Genomic_DNA"/>
</dbReference>
<dbReference type="Gene3D" id="2.60.40.10">
    <property type="entry name" value="Immunoglobulins"/>
    <property type="match status" value="1"/>
</dbReference>
<dbReference type="InterPro" id="IPR036116">
    <property type="entry name" value="FN3_sf"/>
</dbReference>
<protein>
    <submittedName>
        <fullName evidence="2">Down syndrome cell adhesion molecule-like</fullName>
    </submittedName>
</protein>
<proteinExistence type="predicted"/>
<organism evidence="2 3">
    <name type="scientific">Tropilaelaps mercedesae</name>
    <dbReference type="NCBI Taxonomy" id="418985"/>
    <lineage>
        <taxon>Eukaryota</taxon>
        <taxon>Metazoa</taxon>
        <taxon>Ecdysozoa</taxon>
        <taxon>Arthropoda</taxon>
        <taxon>Chelicerata</taxon>
        <taxon>Arachnida</taxon>
        <taxon>Acari</taxon>
        <taxon>Parasitiformes</taxon>
        <taxon>Mesostigmata</taxon>
        <taxon>Gamasina</taxon>
        <taxon>Dermanyssoidea</taxon>
        <taxon>Laelapidae</taxon>
        <taxon>Tropilaelaps</taxon>
    </lineage>
</organism>
<dbReference type="InterPro" id="IPR013783">
    <property type="entry name" value="Ig-like_fold"/>
</dbReference>
<keyword evidence="1" id="KW-1133">Transmembrane helix</keyword>
<name>A0A1V9XBU8_9ACAR</name>
<keyword evidence="1" id="KW-0472">Membrane</keyword>
<dbReference type="SUPFAM" id="SSF49265">
    <property type="entry name" value="Fibronectin type III"/>
    <property type="match status" value="1"/>
</dbReference>
<gene>
    <name evidence="2" type="ORF">BIW11_11378</name>
</gene>
<feature type="transmembrane region" description="Helical" evidence="1">
    <location>
        <begin position="151"/>
        <end position="173"/>
    </location>
</feature>
<keyword evidence="3" id="KW-1185">Reference proteome</keyword>
<evidence type="ECO:0000313" key="3">
    <source>
        <dbReference type="Proteomes" id="UP000192247"/>
    </source>
</evidence>
<evidence type="ECO:0000313" key="2">
    <source>
        <dbReference type="EMBL" id="OQR70822.1"/>
    </source>
</evidence>
<sequence>MRPPVAPTAPEKQQLLIGANATAIAINLASWREGGCPIEAFQVAYKVASSLEWVTVPREDLPPLPLALLPQSSGHANGITSKTPGGSNAANVILGNLVPSMPYLLLVRATNSAGTTEAQYDFVTSHLTARDNPLSSTVGARRSPFFLQLEVVIPVAASVVVVALVAGAICFVVKNNRENMHPYDESGGSGFGVLRKNQTAVGGVGMGVSECVHLADMDGCNKMEPPGAQLLKKTNEGYYATPYATTRLSGLNLTGGVHNAMVAQHPGHPGHAGHPPGVQVQAMCGGEQRKFSMPIGSSPDCFKQRVSEEESSYATVKRTPRQMRQSSDFNIYNYPAGTAGTIMRSPDEMSDLDSSTIGQWESQSCGGNKKFRAIQGEFVPACDVKGSSTWSIITVIHIETWGTRVPQCRRRGSMRWS</sequence>
<dbReference type="InterPro" id="IPR003961">
    <property type="entry name" value="FN3_dom"/>
</dbReference>
<keyword evidence="1" id="KW-0812">Transmembrane</keyword>
<reference evidence="2 3" key="1">
    <citation type="journal article" date="2017" name="Gigascience">
        <title>Draft genome of the honey bee ectoparasitic mite, Tropilaelaps mercedesae, is shaped by the parasitic life history.</title>
        <authorList>
            <person name="Dong X."/>
            <person name="Armstrong S.D."/>
            <person name="Xia D."/>
            <person name="Makepeace B.L."/>
            <person name="Darby A.C."/>
            <person name="Kadowaki T."/>
        </authorList>
    </citation>
    <scope>NUCLEOTIDE SEQUENCE [LARGE SCALE GENOMIC DNA]</scope>
    <source>
        <strain evidence="2">Wuxi-XJTLU</strain>
    </source>
</reference>
<evidence type="ECO:0000256" key="1">
    <source>
        <dbReference type="SAM" id="Phobius"/>
    </source>
</evidence>
<dbReference type="CDD" id="cd00063">
    <property type="entry name" value="FN3"/>
    <property type="match status" value="1"/>
</dbReference>
<dbReference type="OrthoDB" id="6423619at2759"/>
<comment type="caution">
    <text evidence="2">The sequence shown here is derived from an EMBL/GenBank/DDBJ whole genome shotgun (WGS) entry which is preliminary data.</text>
</comment>
<dbReference type="Proteomes" id="UP000192247">
    <property type="component" value="Unassembled WGS sequence"/>
</dbReference>
<dbReference type="InParanoid" id="A0A1V9XBU8"/>
<accession>A0A1V9XBU8</accession>